<reference evidence="2 3" key="1">
    <citation type="submission" date="2021-06" db="EMBL/GenBank/DDBJ databases">
        <title>Caerostris extrusa draft genome.</title>
        <authorList>
            <person name="Kono N."/>
            <person name="Arakawa K."/>
        </authorList>
    </citation>
    <scope>NUCLEOTIDE SEQUENCE [LARGE SCALE GENOMIC DNA]</scope>
</reference>
<dbReference type="EMBL" id="BPLR01016024">
    <property type="protein sequence ID" value="GIY80570.1"/>
    <property type="molecule type" value="Genomic_DNA"/>
</dbReference>
<feature type="region of interest" description="Disordered" evidence="1">
    <location>
        <begin position="1"/>
        <end position="24"/>
    </location>
</feature>
<accession>A0AAV4WER5</accession>
<evidence type="ECO:0000256" key="1">
    <source>
        <dbReference type="SAM" id="MobiDB-lite"/>
    </source>
</evidence>
<proteinExistence type="predicted"/>
<protein>
    <submittedName>
        <fullName evidence="2">Uncharacterized protein</fullName>
    </submittedName>
</protein>
<dbReference type="AlphaFoldDB" id="A0AAV4WER5"/>
<evidence type="ECO:0000313" key="2">
    <source>
        <dbReference type="EMBL" id="GIY80570.1"/>
    </source>
</evidence>
<feature type="compositionally biased region" description="Basic and acidic residues" evidence="1">
    <location>
        <begin position="13"/>
        <end position="24"/>
    </location>
</feature>
<sequence length="96" mass="11048">MGLDALSNCNPDQTREKGRERKGGGREVKRYDLMAIGYEIQDDIVLFLLTTTIIDDLGLFQFRLNKNFKENSIIFASLIHEKSFNRGVLGFDRIHL</sequence>
<evidence type="ECO:0000313" key="3">
    <source>
        <dbReference type="Proteomes" id="UP001054945"/>
    </source>
</evidence>
<keyword evidence="3" id="KW-1185">Reference proteome</keyword>
<gene>
    <name evidence="2" type="ORF">CEXT_449561</name>
</gene>
<dbReference type="Proteomes" id="UP001054945">
    <property type="component" value="Unassembled WGS sequence"/>
</dbReference>
<name>A0AAV4WER5_CAEEX</name>
<organism evidence="2 3">
    <name type="scientific">Caerostris extrusa</name>
    <name type="common">Bark spider</name>
    <name type="synonym">Caerostris bankana</name>
    <dbReference type="NCBI Taxonomy" id="172846"/>
    <lineage>
        <taxon>Eukaryota</taxon>
        <taxon>Metazoa</taxon>
        <taxon>Ecdysozoa</taxon>
        <taxon>Arthropoda</taxon>
        <taxon>Chelicerata</taxon>
        <taxon>Arachnida</taxon>
        <taxon>Araneae</taxon>
        <taxon>Araneomorphae</taxon>
        <taxon>Entelegynae</taxon>
        <taxon>Araneoidea</taxon>
        <taxon>Araneidae</taxon>
        <taxon>Caerostris</taxon>
    </lineage>
</organism>
<comment type="caution">
    <text evidence="2">The sequence shown here is derived from an EMBL/GenBank/DDBJ whole genome shotgun (WGS) entry which is preliminary data.</text>
</comment>